<comment type="similarity">
    <text evidence="2">Belongs to the HAD-like hydrolase superfamily. PhnX family.</text>
</comment>
<dbReference type="GO" id="GO:0006281">
    <property type="term" value="P:DNA repair"/>
    <property type="evidence" value="ECO:0007669"/>
    <property type="project" value="TreeGrafter"/>
</dbReference>
<keyword evidence="2" id="KW-0460">Magnesium</keyword>
<dbReference type="Gene3D" id="3.40.50.1000">
    <property type="entry name" value="HAD superfamily/HAD-like"/>
    <property type="match status" value="1"/>
</dbReference>
<feature type="binding site" evidence="2">
    <location>
        <position position="9"/>
    </location>
    <ligand>
        <name>Mg(2+)</name>
        <dbReference type="ChEBI" id="CHEBI:18420"/>
    </ligand>
</feature>
<dbReference type="GO" id="GO:0050194">
    <property type="term" value="F:phosphonoacetaldehyde hydrolase activity"/>
    <property type="evidence" value="ECO:0007669"/>
    <property type="project" value="UniProtKB-UniRule"/>
</dbReference>
<dbReference type="PANTHER" id="PTHR43434:SF19">
    <property type="entry name" value="PHOSPHONOACETALDEHYDE HYDROLASE"/>
    <property type="match status" value="1"/>
</dbReference>
<dbReference type="InterPro" id="IPR023198">
    <property type="entry name" value="PGP-like_dom2"/>
</dbReference>
<dbReference type="Proteomes" id="UP000326078">
    <property type="component" value="Unassembled WGS sequence"/>
</dbReference>
<name>A0A5N0YSR7_9ENTE</name>
<gene>
    <name evidence="2" type="primary">phnX</name>
    <name evidence="3" type="ORF">F6X95_06195</name>
</gene>
<dbReference type="Pfam" id="PF00702">
    <property type="entry name" value="Hydrolase"/>
    <property type="match status" value="1"/>
</dbReference>
<dbReference type="GO" id="GO:0005829">
    <property type="term" value="C:cytosol"/>
    <property type="evidence" value="ECO:0007669"/>
    <property type="project" value="TreeGrafter"/>
</dbReference>
<keyword evidence="1 2" id="KW-0704">Schiff base</keyword>
<proteinExistence type="inferred from homology"/>
<evidence type="ECO:0000256" key="1">
    <source>
        <dbReference type="ARBA" id="ARBA00023270"/>
    </source>
</evidence>
<sequence length="273" mass="31146">MSVNTIILDWAGTTVDFGCMAPVQAFKKAFSNKNIELTNQEIRKPMGMLKIDHIKQLLSLDQVKREWLALYGRPSDENDVLSIYQDFETYLFADLAENSHLKPETKQAMRKIKQLGYNIGSTTGYTKEMMEVVFETARVEGYHPDYVVTPDDVDSLGRPYPFMIFENMRFFQNRSMAEVIKVGDTISDIQEGKNAGVLSIAVTEGSSVMGLSLEEYKQYSKEEMEQLNQQAAEIFYQHGADLCIKNLLELAELLQEHSTLQNLQTKKEKSQVN</sequence>
<evidence type="ECO:0000256" key="2">
    <source>
        <dbReference type="HAMAP-Rule" id="MF_01375"/>
    </source>
</evidence>
<feature type="active site" description="Schiff-base intermediate with substrate" evidence="2">
    <location>
        <position position="50"/>
    </location>
</feature>
<feature type="binding site" evidence="2">
    <location>
        <position position="184"/>
    </location>
    <ligand>
        <name>Mg(2+)</name>
        <dbReference type="ChEBI" id="CHEBI:18420"/>
    </ligand>
</feature>
<dbReference type="EC" id="3.11.1.1" evidence="2"/>
<dbReference type="SFLD" id="SFLDS00003">
    <property type="entry name" value="Haloacid_Dehalogenase"/>
    <property type="match status" value="1"/>
</dbReference>
<comment type="cofactor">
    <cofactor evidence="2">
        <name>Mg(2+)</name>
        <dbReference type="ChEBI" id="CHEBI:18420"/>
    </cofactor>
    <text evidence="2">Binds 1 Mg(2+) ion per subunit.</text>
</comment>
<evidence type="ECO:0000313" key="3">
    <source>
        <dbReference type="EMBL" id="KAA9206071.1"/>
    </source>
</evidence>
<evidence type="ECO:0000313" key="4">
    <source>
        <dbReference type="Proteomes" id="UP000326078"/>
    </source>
</evidence>
<comment type="catalytic activity">
    <reaction evidence="2">
        <text>phosphonoacetaldehyde + H2O = acetaldehyde + phosphate + H(+)</text>
        <dbReference type="Rhea" id="RHEA:18905"/>
        <dbReference type="ChEBI" id="CHEBI:15343"/>
        <dbReference type="ChEBI" id="CHEBI:15377"/>
        <dbReference type="ChEBI" id="CHEBI:15378"/>
        <dbReference type="ChEBI" id="CHEBI:43474"/>
        <dbReference type="ChEBI" id="CHEBI:58383"/>
        <dbReference type="EC" id="3.11.1.1"/>
    </reaction>
</comment>
<reference evidence="3 4" key="1">
    <citation type="submission" date="2019-09" db="EMBL/GenBank/DDBJ databases">
        <title>Vancomyinc resistant enterococci isolated from farm animals in Switzerland.</title>
        <authorList>
            <person name="Stevens M.J.A."/>
            <person name="Stephan R."/>
            <person name="Morach M."/>
            <person name="Nuesch-Inderbinen M."/>
        </authorList>
    </citation>
    <scope>NUCLEOTIDE SEQUENCE [LARGE SCALE GENOMIC DNA]</scope>
    <source>
        <strain evidence="3 4">GH27</strain>
    </source>
</reference>
<dbReference type="GO" id="GO:0008967">
    <property type="term" value="F:phosphoglycolate phosphatase activity"/>
    <property type="evidence" value="ECO:0007669"/>
    <property type="project" value="TreeGrafter"/>
</dbReference>
<dbReference type="GO" id="GO:0019700">
    <property type="term" value="P:organic phosphonate catabolic process"/>
    <property type="evidence" value="ECO:0007669"/>
    <property type="project" value="InterPro"/>
</dbReference>
<dbReference type="Gene3D" id="1.10.150.240">
    <property type="entry name" value="Putative phosphatase, domain 2"/>
    <property type="match status" value="1"/>
</dbReference>
<dbReference type="EMBL" id="VYUT01000007">
    <property type="protein sequence ID" value="KAA9206071.1"/>
    <property type="molecule type" value="Genomic_DNA"/>
</dbReference>
<dbReference type="SFLD" id="SFLDG01129">
    <property type="entry name" value="C1.5:_HAD__Beta-PGM__Phosphata"/>
    <property type="match status" value="1"/>
</dbReference>
<feature type="binding site" evidence="2">
    <location>
        <position position="11"/>
    </location>
    <ligand>
        <name>Mg(2+)</name>
        <dbReference type="ChEBI" id="CHEBI:18420"/>
    </ligand>
</feature>
<dbReference type="HAMAP" id="MF_01375">
    <property type="entry name" value="PhnX"/>
    <property type="match status" value="1"/>
</dbReference>
<protein>
    <recommendedName>
        <fullName evidence="2">Phosphonoacetaldehyde hydrolase</fullName>
        <shortName evidence="2">Phosphonatase</shortName>
        <ecNumber evidence="2">3.11.1.1</ecNumber>
    </recommendedName>
    <alternativeName>
        <fullName evidence="2">Phosphonoacetaldehyde phosphonohydrolase</fullName>
    </alternativeName>
</protein>
<dbReference type="RefSeq" id="WP_137239044.1">
    <property type="nucleotide sequence ID" value="NZ_SJOV01000005.1"/>
</dbReference>
<comment type="caution">
    <text evidence="3">The sequence shown here is derived from an EMBL/GenBank/DDBJ whole genome shotgun (WGS) entry which is preliminary data.</text>
</comment>
<dbReference type="InterPro" id="IPR023214">
    <property type="entry name" value="HAD_sf"/>
</dbReference>
<dbReference type="NCBIfam" id="TIGR01422">
    <property type="entry name" value="phosphonatase"/>
    <property type="match status" value="1"/>
</dbReference>
<keyword evidence="2" id="KW-0479">Metal-binding</keyword>
<dbReference type="GO" id="GO:0000287">
    <property type="term" value="F:magnesium ion binding"/>
    <property type="evidence" value="ECO:0007669"/>
    <property type="project" value="UniProtKB-UniRule"/>
</dbReference>
<dbReference type="SUPFAM" id="SSF56784">
    <property type="entry name" value="HAD-like"/>
    <property type="match status" value="1"/>
</dbReference>
<dbReference type="InterPro" id="IPR050155">
    <property type="entry name" value="HAD-like_hydrolase_sf"/>
</dbReference>
<organism evidence="3 4">
    <name type="scientific">Enterococcus durans</name>
    <dbReference type="NCBI Taxonomy" id="53345"/>
    <lineage>
        <taxon>Bacteria</taxon>
        <taxon>Bacillati</taxon>
        <taxon>Bacillota</taxon>
        <taxon>Bacilli</taxon>
        <taxon>Lactobacillales</taxon>
        <taxon>Enterococcaceae</taxon>
        <taxon>Enterococcus</taxon>
    </lineage>
</organism>
<accession>A0A5N0YSR7</accession>
<keyword evidence="2 3" id="KW-0378">Hydrolase</keyword>
<comment type="subunit">
    <text evidence="2">Homodimer.</text>
</comment>
<dbReference type="InterPro" id="IPR006323">
    <property type="entry name" value="Phosphonoacetald_hydro"/>
</dbReference>
<dbReference type="InterPro" id="IPR036412">
    <property type="entry name" value="HAD-like_sf"/>
</dbReference>
<feature type="active site" description="Nucleophile" evidence="2">
    <location>
        <position position="9"/>
    </location>
</feature>
<dbReference type="PANTHER" id="PTHR43434">
    <property type="entry name" value="PHOSPHOGLYCOLATE PHOSPHATASE"/>
    <property type="match status" value="1"/>
</dbReference>
<comment type="function">
    <text evidence="2">Involved in phosphonate degradation.</text>
</comment>
<dbReference type="AlphaFoldDB" id="A0A5N0YSR7"/>